<dbReference type="AlphaFoldDB" id="A0A523QLV7"/>
<keyword evidence="3" id="KW-0175">Coiled coil</keyword>
<evidence type="ECO:0000256" key="1">
    <source>
        <dbReference type="ARBA" id="ARBA00022434"/>
    </source>
</evidence>
<dbReference type="PROSITE" id="PS50905">
    <property type="entry name" value="FERRITIN_LIKE"/>
    <property type="match status" value="1"/>
</dbReference>
<keyword evidence="2" id="KW-0408">Iron</keyword>
<dbReference type="InterPro" id="IPR009040">
    <property type="entry name" value="Ferritin-like_diiron"/>
</dbReference>
<evidence type="ECO:0000313" key="5">
    <source>
        <dbReference type="EMBL" id="TES86782.1"/>
    </source>
</evidence>
<keyword evidence="1" id="KW-0409">Iron storage</keyword>
<accession>A0A523QLV7</accession>
<gene>
    <name evidence="5" type="ORF">E3J95_01100</name>
</gene>
<dbReference type="PANTHER" id="PTHR30295:SF0">
    <property type="entry name" value="BACTERIOFERRITIN"/>
    <property type="match status" value="1"/>
</dbReference>
<dbReference type="GO" id="GO:0005829">
    <property type="term" value="C:cytosol"/>
    <property type="evidence" value="ECO:0007669"/>
    <property type="project" value="TreeGrafter"/>
</dbReference>
<dbReference type="EMBL" id="SOKU01000046">
    <property type="protein sequence ID" value="TES86782.1"/>
    <property type="molecule type" value="Genomic_DNA"/>
</dbReference>
<proteinExistence type="predicted"/>
<feature type="coiled-coil region" evidence="3">
    <location>
        <begin position="84"/>
        <end position="111"/>
    </location>
</feature>
<dbReference type="PANTHER" id="PTHR30295">
    <property type="entry name" value="BACTERIOFERRITIN"/>
    <property type="match status" value="1"/>
</dbReference>
<dbReference type="GO" id="GO:0020037">
    <property type="term" value="F:heme binding"/>
    <property type="evidence" value="ECO:0007669"/>
    <property type="project" value="TreeGrafter"/>
</dbReference>
<name>A0A523QLV7_UNCAE</name>
<dbReference type="InterPro" id="IPR008331">
    <property type="entry name" value="Ferritin_DPS_dom"/>
</dbReference>
<dbReference type="GO" id="GO:0006879">
    <property type="term" value="P:intracellular iron ion homeostasis"/>
    <property type="evidence" value="ECO:0007669"/>
    <property type="project" value="UniProtKB-KW"/>
</dbReference>
<evidence type="ECO:0000259" key="4">
    <source>
        <dbReference type="PROSITE" id="PS50905"/>
    </source>
</evidence>
<dbReference type="Pfam" id="PF00210">
    <property type="entry name" value="Ferritin"/>
    <property type="match status" value="1"/>
</dbReference>
<dbReference type="Gene3D" id="1.20.1260.10">
    <property type="match status" value="1"/>
</dbReference>
<evidence type="ECO:0000256" key="2">
    <source>
        <dbReference type="ARBA" id="ARBA00023004"/>
    </source>
</evidence>
<dbReference type="Proteomes" id="UP000320781">
    <property type="component" value="Unassembled WGS sequence"/>
</dbReference>
<dbReference type="SUPFAM" id="SSF47240">
    <property type="entry name" value="Ferritin-like"/>
    <property type="match status" value="1"/>
</dbReference>
<dbReference type="InterPro" id="IPR009078">
    <property type="entry name" value="Ferritin-like_SF"/>
</dbReference>
<feature type="domain" description="Ferritin-like diiron" evidence="4">
    <location>
        <begin position="2"/>
        <end position="140"/>
    </location>
</feature>
<comment type="caution">
    <text evidence="5">The sequence shown here is derived from an EMBL/GenBank/DDBJ whole genome shotgun (WGS) entry which is preliminary data.</text>
</comment>
<evidence type="ECO:0000313" key="6">
    <source>
        <dbReference type="Proteomes" id="UP000320781"/>
    </source>
</evidence>
<sequence length="140" mass="15668">MAITKEKLVEKLNGDLAREYTAIVQYAQHSGVITGAEYGDIKKELIVHAGEELQHALTLADQIDYLDGSPTAKVLPANTSVDNKEMLQQDLDGENEAIERYIERIGETEELKLLHLAQKLREILAMEQEHAMDLQQALGK</sequence>
<dbReference type="GO" id="GO:0008199">
    <property type="term" value="F:ferric iron binding"/>
    <property type="evidence" value="ECO:0007669"/>
    <property type="project" value="InterPro"/>
</dbReference>
<dbReference type="GO" id="GO:0004322">
    <property type="term" value="F:ferroxidase activity"/>
    <property type="evidence" value="ECO:0007669"/>
    <property type="project" value="TreeGrafter"/>
</dbReference>
<organism evidence="5 6">
    <name type="scientific">Aerophobetes bacterium</name>
    <dbReference type="NCBI Taxonomy" id="2030807"/>
    <lineage>
        <taxon>Bacteria</taxon>
        <taxon>Candidatus Aerophobota</taxon>
    </lineage>
</organism>
<protein>
    <submittedName>
        <fullName evidence="5">Ferritin-like domain-containing protein</fullName>
    </submittedName>
</protein>
<evidence type="ECO:0000256" key="3">
    <source>
        <dbReference type="SAM" id="Coils"/>
    </source>
</evidence>
<dbReference type="CDD" id="cd00657">
    <property type="entry name" value="Ferritin_like"/>
    <property type="match status" value="1"/>
</dbReference>
<dbReference type="InterPro" id="IPR012347">
    <property type="entry name" value="Ferritin-like"/>
</dbReference>
<reference evidence="5 6" key="1">
    <citation type="submission" date="2019-03" db="EMBL/GenBank/DDBJ databases">
        <title>Metabolic potential of uncultured bacteria and archaea associated with petroleum seepage in deep-sea sediments.</title>
        <authorList>
            <person name="Dong X."/>
            <person name="Hubert C."/>
        </authorList>
    </citation>
    <scope>NUCLEOTIDE SEQUENCE [LARGE SCALE GENOMIC DNA]</scope>
    <source>
        <strain evidence="5">E44_bin92</strain>
    </source>
</reference>